<organism evidence="2 3">
    <name type="scientific">Enterovirga rhinocerotis</name>
    <dbReference type="NCBI Taxonomy" id="1339210"/>
    <lineage>
        <taxon>Bacteria</taxon>
        <taxon>Pseudomonadati</taxon>
        <taxon>Pseudomonadota</taxon>
        <taxon>Alphaproteobacteria</taxon>
        <taxon>Hyphomicrobiales</taxon>
        <taxon>Methylobacteriaceae</taxon>
        <taxon>Enterovirga</taxon>
    </lineage>
</organism>
<name>A0A4R7BTD5_9HYPH</name>
<sequence>MTTLPLSILPERPEDAAPIERLHERAFGPGRFARTAFRLREGAEATPELCFTALVGTLLVGSIRLSPISLGEVPGLLLGPLAVDPAFEGRGIGAALIGRSLERAKADGHRLVILVGDEPYYARFGFARAPAGRLQMPAPVDPARLLAAELEPGALDGVAGQVVGRRG</sequence>
<dbReference type="SUPFAM" id="SSF55729">
    <property type="entry name" value="Acyl-CoA N-acyltransferases (Nat)"/>
    <property type="match status" value="1"/>
</dbReference>
<dbReference type="CDD" id="cd04301">
    <property type="entry name" value="NAT_SF"/>
    <property type="match status" value="1"/>
</dbReference>
<evidence type="ECO:0000259" key="1">
    <source>
        <dbReference type="PROSITE" id="PS51186"/>
    </source>
</evidence>
<proteinExistence type="predicted"/>
<dbReference type="PROSITE" id="PS51186">
    <property type="entry name" value="GNAT"/>
    <property type="match status" value="1"/>
</dbReference>
<comment type="caution">
    <text evidence="2">The sequence shown here is derived from an EMBL/GenBank/DDBJ whole genome shotgun (WGS) entry which is preliminary data.</text>
</comment>
<dbReference type="EMBL" id="SNZR01000016">
    <property type="protein sequence ID" value="TDR87266.1"/>
    <property type="molecule type" value="Genomic_DNA"/>
</dbReference>
<dbReference type="InterPro" id="IPR000182">
    <property type="entry name" value="GNAT_dom"/>
</dbReference>
<dbReference type="AlphaFoldDB" id="A0A4R7BTD5"/>
<dbReference type="InterPro" id="IPR016181">
    <property type="entry name" value="Acyl_CoA_acyltransferase"/>
</dbReference>
<dbReference type="Pfam" id="PF00583">
    <property type="entry name" value="Acetyltransf_1"/>
    <property type="match status" value="1"/>
</dbReference>
<reference evidence="2 3" key="1">
    <citation type="submission" date="2019-03" db="EMBL/GenBank/DDBJ databases">
        <title>Genomic Encyclopedia of Type Strains, Phase IV (KMG-IV): sequencing the most valuable type-strain genomes for metagenomic binning, comparative biology and taxonomic classification.</title>
        <authorList>
            <person name="Goeker M."/>
        </authorList>
    </citation>
    <scope>NUCLEOTIDE SEQUENCE [LARGE SCALE GENOMIC DNA]</scope>
    <source>
        <strain evidence="2 3">DSM 25903</strain>
    </source>
</reference>
<dbReference type="RefSeq" id="WP_133774046.1">
    <property type="nucleotide sequence ID" value="NZ_SNZR01000016.1"/>
</dbReference>
<dbReference type="OrthoDB" id="9815099at2"/>
<keyword evidence="3" id="KW-1185">Reference proteome</keyword>
<gene>
    <name evidence="2" type="ORF">EV668_4346</name>
</gene>
<dbReference type="Gene3D" id="3.40.630.30">
    <property type="match status" value="1"/>
</dbReference>
<evidence type="ECO:0000313" key="3">
    <source>
        <dbReference type="Proteomes" id="UP000295122"/>
    </source>
</evidence>
<dbReference type="GO" id="GO:0016747">
    <property type="term" value="F:acyltransferase activity, transferring groups other than amino-acyl groups"/>
    <property type="evidence" value="ECO:0007669"/>
    <property type="project" value="InterPro"/>
</dbReference>
<protein>
    <submittedName>
        <fullName evidence="2">Putative N-acetyltransferase YhbS</fullName>
    </submittedName>
</protein>
<evidence type="ECO:0000313" key="2">
    <source>
        <dbReference type="EMBL" id="TDR87266.1"/>
    </source>
</evidence>
<dbReference type="Proteomes" id="UP000295122">
    <property type="component" value="Unassembled WGS sequence"/>
</dbReference>
<keyword evidence="2" id="KW-0808">Transferase</keyword>
<feature type="domain" description="N-acetyltransferase" evidence="1">
    <location>
        <begin position="6"/>
        <end position="151"/>
    </location>
</feature>
<accession>A0A4R7BTD5</accession>